<dbReference type="InterPro" id="IPR036509">
    <property type="entry name" value="Met_Sox_Rdtase_MsrA_sf"/>
</dbReference>
<keyword evidence="5" id="KW-0732">Signal</keyword>
<accession>A0A839IYK8</accession>
<evidence type="ECO:0000313" key="8">
    <source>
        <dbReference type="Proteomes" id="UP000565262"/>
    </source>
</evidence>
<evidence type="ECO:0000313" key="7">
    <source>
        <dbReference type="EMBL" id="MBB1489457.1"/>
    </source>
</evidence>
<comment type="caution">
    <text evidence="7">The sequence shown here is derived from an EMBL/GenBank/DDBJ whole genome shotgun (WGS) entry which is preliminary data.</text>
</comment>
<gene>
    <name evidence="4 7" type="primary">msrA</name>
    <name evidence="7" type="ORF">H4O21_22875</name>
</gene>
<dbReference type="Pfam" id="PF01625">
    <property type="entry name" value="PMSR"/>
    <property type="match status" value="1"/>
</dbReference>
<name>A0A839IYK8_9GAMM</name>
<dbReference type="PANTHER" id="PTHR43774">
    <property type="entry name" value="PEPTIDE METHIONINE SULFOXIDE REDUCTASE"/>
    <property type="match status" value="1"/>
</dbReference>
<dbReference type="GO" id="GO:0008113">
    <property type="term" value="F:peptide-methionine (S)-S-oxide reductase activity"/>
    <property type="evidence" value="ECO:0007669"/>
    <property type="project" value="UniProtKB-UniRule"/>
</dbReference>
<dbReference type="AlphaFoldDB" id="A0A839IYK8"/>
<reference evidence="7 8" key="1">
    <citation type="submission" date="2020-08" db="EMBL/GenBank/DDBJ databases">
        <title>Oceanospirillum sp. nov. isolated from marine sediment.</title>
        <authorList>
            <person name="Ji X."/>
        </authorList>
    </citation>
    <scope>NUCLEOTIDE SEQUENCE [LARGE SCALE GENOMIC DNA]</scope>
    <source>
        <strain evidence="7 8">D5</strain>
    </source>
</reference>
<evidence type="ECO:0000259" key="6">
    <source>
        <dbReference type="Pfam" id="PF01625"/>
    </source>
</evidence>
<dbReference type="NCBIfam" id="TIGR00401">
    <property type="entry name" value="msrA"/>
    <property type="match status" value="1"/>
</dbReference>
<dbReference type="EMBL" id="JACJFM010000055">
    <property type="protein sequence ID" value="MBB1489457.1"/>
    <property type="molecule type" value="Genomic_DNA"/>
</dbReference>
<organism evidence="7 8">
    <name type="scientific">Oceanospirillum sediminis</name>
    <dbReference type="NCBI Taxonomy" id="2760088"/>
    <lineage>
        <taxon>Bacteria</taxon>
        <taxon>Pseudomonadati</taxon>
        <taxon>Pseudomonadota</taxon>
        <taxon>Gammaproteobacteria</taxon>
        <taxon>Oceanospirillales</taxon>
        <taxon>Oceanospirillaceae</taxon>
        <taxon>Oceanospirillum</taxon>
    </lineage>
</organism>
<feature type="domain" description="Peptide methionine sulphoxide reductase MsrA" evidence="6">
    <location>
        <begin position="34"/>
        <end position="184"/>
    </location>
</feature>
<comment type="catalytic activity">
    <reaction evidence="2 4">
        <text>L-methionyl-[protein] + [thioredoxin]-disulfide + H2O = L-methionyl-(S)-S-oxide-[protein] + [thioredoxin]-dithiol</text>
        <dbReference type="Rhea" id="RHEA:14217"/>
        <dbReference type="Rhea" id="RHEA-COMP:10698"/>
        <dbReference type="Rhea" id="RHEA-COMP:10700"/>
        <dbReference type="Rhea" id="RHEA-COMP:12313"/>
        <dbReference type="Rhea" id="RHEA-COMP:12315"/>
        <dbReference type="ChEBI" id="CHEBI:15377"/>
        <dbReference type="ChEBI" id="CHEBI:16044"/>
        <dbReference type="ChEBI" id="CHEBI:29950"/>
        <dbReference type="ChEBI" id="CHEBI:44120"/>
        <dbReference type="ChEBI" id="CHEBI:50058"/>
        <dbReference type="EC" id="1.8.4.11"/>
    </reaction>
</comment>
<sequence>MYNRTRHYWSAGLKAALVLTTLATIPAQAGTAVATFAGGCFWCMEPPFDNLDGVISTTSGYIAGHKDNPTYREVAAGITGHTEAVQIKYDPDKVSYQTLLDVFWVNIDPYAVNRQFCDTGSQYRTGIYTHNEEQLRLAKASKTNIANKLNASGRIATEVIPATQFYPAEDYHQDYYLNNPVRYTFYRYNCGRDKRLKQVWGEKYQKP</sequence>
<comment type="similarity">
    <text evidence="4">Belongs to the MsrA Met sulfoxide reductase family.</text>
</comment>
<evidence type="ECO:0000256" key="2">
    <source>
        <dbReference type="ARBA" id="ARBA00047806"/>
    </source>
</evidence>
<dbReference type="InterPro" id="IPR002569">
    <property type="entry name" value="Met_Sox_Rdtase_MsrA_dom"/>
</dbReference>
<protein>
    <recommendedName>
        <fullName evidence="4">Peptide methionine sulfoxide reductase MsrA</fullName>
        <shortName evidence="4">Protein-methionine-S-oxide reductase</shortName>
        <ecNumber evidence="4">1.8.4.11</ecNumber>
    </recommendedName>
    <alternativeName>
        <fullName evidence="4">Peptide-methionine (S)-S-oxide reductase</fullName>
        <shortName evidence="4">Peptide Met(O) reductase</shortName>
    </alternativeName>
</protein>
<evidence type="ECO:0000256" key="4">
    <source>
        <dbReference type="HAMAP-Rule" id="MF_01401"/>
    </source>
</evidence>
<comment type="function">
    <text evidence="4">Has an important function as a repair enzyme for proteins that have been inactivated by oxidation. Catalyzes the reversible oxidation-reduction of methionine sulfoxide in proteins to methionine.</text>
</comment>
<dbReference type="SUPFAM" id="SSF55068">
    <property type="entry name" value="Peptide methionine sulfoxide reductase"/>
    <property type="match status" value="1"/>
</dbReference>
<keyword evidence="1 4" id="KW-0560">Oxidoreductase</keyword>
<dbReference type="PANTHER" id="PTHR43774:SF1">
    <property type="entry name" value="PEPTIDE METHIONINE SULFOXIDE REDUCTASE MSRA 2"/>
    <property type="match status" value="1"/>
</dbReference>
<evidence type="ECO:0000256" key="5">
    <source>
        <dbReference type="SAM" id="SignalP"/>
    </source>
</evidence>
<evidence type="ECO:0000256" key="1">
    <source>
        <dbReference type="ARBA" id="ARBA00023002"/>
    </source>
</evidence>
<proteinExistence type="inferred from homology"/>
<dbReference type="RefSeq" id="WP_182811726.1">
    <property type="nucleotide sequence ID" value="NZ_JACJFM010000055.1"/>
</dbReference>
<dbReference type="HAMAP" id="MF_01401">
    <property type="entry name" value="MsrA"/>
    <property type="match status" value="1"/>
</dbReference>
<feature type="signal peptide" evidence="5">
    <location>
        <begin position="1"/>
        <end position="29"/>
    </location>
</feature>
<evidence type="ECO:0000256" key="3">
    <source>
        <dbReference type="ARBA" id="ARBA00048782"/>
    </source>
</evidence>
<dbReference type="EC" id="1.8.4.11" evidence="4"/>
<keyword evidence="8" id="KW-1185">Reference proteome</keyword>
<feature type="active site" evidence="4">
    <location>
        <position position="40"/>
    </location>
</feature>
<feature type="chain" id="PRO_5032779135" description="Peptide methionine sulfoxide reductase MsrA" evidence="5">
    <location>
        <begin position="30"/>
        <end position="207"/>
    </location>
</feature>
<dbReference type="Gene3D" id="3.30.1060.10">
    <property type="entry name" value="Peptide methionine sulphoxide reductase MsrA"/>
    <property type="match status" value="1"/>
</dbReference>
<dbReference type="Proteomes" id="UP000565262">
    <property type="component" value="Unassembled WGS sequence"/>
</dbReference>
<comment type="catalytic activity">
    <reaction evidence="3 4">
        <text>[thioredoxin]-disulfide + L-methionine + H2O = L-methionine (S)-S-oxide + [thioredoxin]-dithiol</text>
        <dbReference type="Rhea" id="RHEA:19993"/>
        <dbReference type="Rhea" id="RHEA-COMP:10698"/>
        <dbReference type="Rhea" id="RHEA-COMP:10700"/>
        <dbReference type="ChEBI" id="CHEBI:15377"/>
        <dbReference type="ChEBI" id="CHEBI:29950"/>
        <dbReference type="ChEBI" id="CHEBI:50058"/>
        <dbReference type="ChEBI" id="CHEBI:57844"/>
        <dbReference type="ChEBI" id="CHEBI:58772"/>
        <dbReference type="EC" id="1.8.4.11"/>
    </reaction>
</comment>